<dbReference type="Proteomes" id="UP000013827">
    <property type="component" value="Unassembled WGS sequence"/>
</dbReference>
<evidence type="ECO:0008006" key="4">
    <source>
        <dbReference type="Google" id="ProtNLM"/>
    </source>
</evidence>
<organism evidence="2 3">
    <name type="scientific">Emiliania huxleyi (strain CCMP1516)</name>
    <dbReference type="NCBI Taxonomy" id="280463"/>
    <lineage>
        <taxon>Eukaryota</taxon>
        <taxon>Haptista</taxon>
        <taxon>Haptophyta</taxon>
        <taxon>Prymnesiophyceae</taxon>
        <taxon>Isochrysidales</taxon>
        <taxon>Noelaerhabdaceae</taxon>
        <taxon>Emiliania</taxon>
    </lineage>
</organism>
<evidence type="ECO:0000313" key="2">
    <source>
        <dbReference type="EnsemblProtists" id="EOD40244"/>
    </source>
</evidence>
<dbReference type="Pfam" id="PF00463">
    <property type="entry name" value="ICL"/>
    <property type="match status" value="1"/>
</dbReference>
<keyword evidence="3" id="KW-1185">Reference proteome</keyword>
<accession>A0A0D3KWV9</accession>
<keyword evidence="1" id="KW-0456">Lyase</keyword>
<protein>
    <recommendedName>
        <fullName evidence="4">Methylisocitrate lyase</fullName>
    </recommendedName>
</protein>
<dbReference type="PANTHER" id="PTHR21631">
    <property type="entry name" value="ISOCITRATE LYASE/MALATE SYNTHASE"/>
    <property type="match status" value="1"/>
</dbReference>
<dbReference type="InterPro" id="IPR006254">
    <property type="entry name" value="Isocitrate_lyase"/>
</dbReference>
<dbReference type="EnsemblProtists" id="EOD40244">
    <property type="protein sequence ID" value="EOD40244"/>
    <property type="gene ID" value="EMIHUDRAFT_460892"/>
</dbReference>
<dbReference type="GO" id="GO:0004451">
    <property type="term" value="F:isocitrate lyase activity"/>
    <property type="evidence" value="ECO:0007669"/>
    <property type="project" value="InterPro"/>
</dbReference>
<dbReference type="KEGG" id="ehx:EMIHUDRAFT_460892"/>
<dbReference type="STRING" id="2903.R1G2Z7"/>
<reference evidence="3" key="1">
    <citation type="journal article" date="2013" name="Nature">
        <title>Pan genome of the phytoplankton Emiliania underpins its global distribution.</title>
        <authorList>
            <person name="Read B.A."/>
            <person name="Kegel J."/>
            <person name="Klute M.J."/>
            <person name="Kuo A."/>
            <person name="Lefebvre S.C."/>
            <person name="Maumus F."/>
            <person name="Mayer C."/>
            <person name="Miller J."/>
            <person name="Monier A."/>
            <person name="Salamov A."/>
            <person name="Young J."/>
            <person name="Aguilar M."/>
            <person name="Claverie J.M."/>
            <person name="Frickenhaus S."/>
            <person name="Gonzalez K."/>
            <person name="Herman E.K."/>
            <person name="Lin Y.C."/>
            <person name="Napier J."/>
            <person name="Ogata H."/>
            <person name="Sarno A.F."/>
            <person name="Shmutz J."/>
            <person name="Schroeder D."/>
            <person name="de Vargas C."/>
            <person name="Verret F."/>
            <person name="von Dassow P."/>
            <person name="Valentin K."/>
            <person name="Van de Peer Y."/>
            <person name="Wheeler G."/>
            <person name="Dacks J.B."/>
            <person name="Delwiche C.F."/>
            <person name="Dyhrman S.T."/>
            <person name="Glockner G."/>
            <person name="John U."/>
            <person name="Richards T."/>
            <person name="Worden A.Z."/>
            <person name="Zhang X."/>
            <person name="Grigoriev I.V."/>
            <person name="Allen A.E."/>
            <person name="Bidle K."/>
            <person name="Borodovsky M."/>
            <person name="Bowler C."/>
            <person name="Brownlee C."/>
            <person name="Cock J.M."/>
            <person name="Elias M."/>
            <person name="Gladyshev V.N."/>
            <person name="Groth M."/>
            <person name="Guda C."/>
            <person name="Hadaegh A."/>
            <person name="Iglesias-Rodriguez M.D."/>
            <person name="Jenkins J."/>
            <person name="Jones B.M."/>
            <person name="Lawson T."/>
            <person name="Leese F."/>
            <person name="Lindquist E."/>
            <person name="Lobanov A."/>
            <person name="Lomsadze A."/>
            <person name="Malik S.B."/>
            <person name="Marsh M.E."/>
            <person name="Mackinder L."/>
            <person name="Mock T."/>
            <person name="Mueller-Roeber B."/>
            <person name="Pagarete A."/>
            <person name="Parker M."/>
            <person name="Probert I."/>
            <person name="Quesneville H."/>
            <person name="Raines C."/>
            <person name="Rensing S.A."/>
            <person name="Riano-Pachon D.M."/>
            <person name="Richier S."/>
            <person name="Rokitta S."/>
            <person name="Shiraiwa Y."/>
            <person name="Soanes D.M."/>
            <person name="van der Giezen M."/>
            <person name="Wahlund T.M."/>
            <person name="Williams B."/>
            <person name="Wilson W."/>
            <person name="Wolfe G."/>
            <person name="Wurch L.L."/>
        </authorList>
    </citation>
    <scope>NUCLEOTIDE SEQUENCE</scope>
</reference>
<dbReference type="GO" id="GO:0019752">
    <property type="term" value="P:carboxylic acid metabolic process"/>
    <property type="evidence" value="ECO:0007669"/>
    <property type="project" value="InterPro"/>
</dbReference>
<reference evidence="2" key="2">
    <citation type="submission" date="2024-10" db="UniProtKB">
        <authorList>
            <consortium name="EnsemblProtists"/>
        </authorList>
    </citation>
    <scope>IDENTIFICATION</scope>
</reference>
<dbReference type="InterPro" id="IPR015813">
    <property type="entry name" value="Pyrv/PenolPyrv_kinase-like_dom"/>
</dbReference>
<sequence length="90" mass="10054">MVHANKSRPAVALLSRGMSTVPLAGEMPRIPPKKRDFAAEVAALKQWWSSDRFAETKRNYTAEDVIKLRGSLQNSFAAGEMSMKLFDTLQ</sequence>
<dbReference type="eggNOG" id="KOG1260">
    <property type="taxonomic scope" value="Eukaryota"/>
</dbReference>
<evidence type="ECO:0000256" key="1">
    <source>
        <dbReference type="ARBA" id="ARBA00023239"/>
    </source>
</evidence>
<dbReference type="SUPFAM" id="SSF51621">
    <property type="entry name" value="Phosphoenolpyruvate/pyruvate domain"/>
    <property type="match status" value="1"/>
</dbReference>
<name>A0A0D3KWV9_EMIH1</name>
<dbReference type="Gene3D" id="3.20.20.60">
    <property type="entry name" value="Phosphoenolpyruvate-binding domains"/>
    <property type="match status" value="1"/>
</dbReference>
<proteinExistence type="predicted"/>
<dbReference type="HOGENOM" id="CLU_2447421_0_0_1"/>
<dbReference type="PANTHER" id="PTHR21631:SF3">
    <property type="entry name" value="BIFUNCTIONAL GLYOXYLATE CYCLE PROTEIN"/>
    <property type="match status" value="1"/>
</dbReference>
<dbReference type="GO" id="GO:0009514">
    <property type="term" value="C:glyoxysome"/>
    <property type="evidence" value="ECO:0007669"/>
    <property type="project" value="TreeGrafter"/>
</dbReference>
<dbReference type="AlphaFoldDB" id="A0A0D3KWV9"/>
<evidence type="ECO:0000313" key="3">
    <source>
        <dbReference type="Proteomes" id="UP000013827"/>
    </source>
</evidence>
<dbReference type="GeneID" id="17285516"/>
<dbReference type="RefSeq" id="XP_005792673.1">
    <property type="nucleotide sequence ID" value="XM_005792616.1"/>
</dbReference>
<dbReference type="InterPro" id="IPR040442">
    <property type="entry name" value="Pyrv_kinase-like_dom_sf"/>
</dbReference>